<reference evidence="2" key="1">
    <citation type="journal article" date="2014" name="Int. J. Syst. Evol. Microbiol.">
        <title>Complete genome sequence of Corynebacterium casei LMG S-19264T (=DSM 44701T), isolated from a smear-ripened cheese.</title>
        <authorList>
            <consortium name="US DOE Joint Genome Institute (JGI-PGF)"/>
            <person name="Walter F."/>
            <person name="Albersmeier A."/>
            <person name="Kalinowski J."/>
            <person name="Ruckert C."/>
        </authorList>
    </citation>
    <scope>NUCLEOTIDE SEQUENCE</scope>
    <source>
        <strain evidence="2">JCM 4637</strain>
    </source>
</reference>
<name>A0A918WUR2_9ACTN</name>
<sequence>MVAIIRTDKAEERHLGHHWREQEEGSKPRWITTQPYEYWQGRHTTLIVTGIDSGSPQVTWLARAGKTHGAGDDLKRRVEVTSPRRLSCPIPWASLVEAVPRQCQPYLSRNGALPEGTGKHVIKALTRLAADAASHLSRLGIEKGGIPIETRSDEILQQTRDATLSSVRMAGFDPDQISGWTSSEDSNQSFIERLQHRDGPSHEDDMISHDAQRFRDWLGPEDWLHRAAFTAFSQDGQRLVIYNANRKAAEKTLGVDLIYFHEARDSFILVQYKRMTREGNSEWKYYPNGDENLKGQLERMRAIDDECGRLLKDSDDYRLNSKPSWLKLCHADSILMDAKTLTSGMYLAREYFDQLFTRANSAGQVRAFSRKTVERYLDNTEFTELVAGGWIGSSGYGSAGVKKQLEVSLDGGREIVFAEVTGNPPSKSQRLSSRREGKSKKKANGRHS</sequence>
<dbReference type="Proteomes" id="UP000638353">
    <property type="component" value="Unassembled WGS sequence"/>
</dbReference>
<gene>
    <name evidence="2" type="ORF">GCM10010334_15000</name>
</gene>
<accession>A0A918WUR2</accession>
<organism evidence="2 3">
    <name type="scientific">Streptomyces finlayi</name>
    <dbReference type="NCBI Taxonomy" id="67296"/>
    <lineage>
        <taxon>Bacteria</taxon>
        <taxon>Bacillati</taxon>
        <taxon>Actinomycetota</taxon>
        <taxon>Actinomycetes</taxon>
        <taxon>Kitasatosporales</taxon>
        <taxon>Streptomycetaceae</taxon>
        <taxon>Streptomyces</taxon>
    </lineage>
</organism>
<evidence type="ECO:0000313" key="3">
    <source>
        <dbReference type="Proteomes" id="UP000638353"/>
    </source>
</evidence>
<dbReference type="EMBL" id="BMVC01000002">
    <property type="protein sequence ID" value="GHC84765.1"/>
    <property type="molecule type" value="Genomic_DNA"/>
</dbReference>
<dbReference type="AlphaFoldDB" id="A0A918WUR2"/>
<feature type="compositionally biased region" description="Basic residues" evidence="1">
    <location>
        <begin position="437"/>
        <end position="448"/>
    </location>
</feature>
<feature type="region of interest" description="Disordered" evidence="1">
    <location>
        <begin position="418"/>
        <end position="448"/>
    </location>
</feature>
<comment type="caution">
    <text evidence="2">The sequence shown here is derived from an EMBL/GenBank/DDBJ whole genome shotgun (WGS) entry which is preliminary data.</text>
</comment>
<reference evidence="2" key="2">
    <citation type="submission" date="2020-09" db="EMBL/GenBank/DDBJ databases">
        <authorList>
            <person name="Sun Q."/>
            <person name="Ohkuma M."/>
        </authorList>
    </citation>
    <scope>NUCLEOTIDE SEQUENCE</scope>
    <source>
        <strain evidence="2">JCM 4637</strain>
    </source>
</reference>
<evidence type="ECO:0000256" key="1">
    <source>
        <dbReference type="SAM" id="MobiDB-lite"/>
    </source>
</evidence>
<proteinExistence type="predicted"/>
<protein>
    <submittedName>
        <fullName evidence="2">Uncharacterized protein</fullName>
    </submittedName>
</protein>
<evidence type="ECO:0000313" key="2">
    <source>
        <dbReference type="EMBL" id="GHC84765.1"/>
    </source>
</evidence>